<feature type="domain" description="KA1" evidence="9">
    <location>
        <begin position="868"/>
        <end position="918"/>
    </location>
</feature>
<feature type="compositionally biased region" description="Basic and acidic residues" evidence="7">
    <location>
        <begin position="431"/>
        <end position="448"/>
    </location>
</feature>
<dbReference type="PROSITE" id="PS50032">
    <property type="entry name" value="KA1"/>
    <property type="match status" value="1"/>
</dbReference>
<keyword evidence="4" id="KW-0418">Kinase</keyword>
<keyword evidence="3 6" id="KW-0547">Nucleotide-binding</keyword>
<keyword evidence="5 6" id="KW-0067">ATP-binding</keyword>
<comment type="caution">
    <text evidence="10">The sequence shown here is derived from an EMBL/GenBank/DDBJ whole genome shotgun (WGS) entry which is preliminary data.</text>
</comment>
<dbReference type="FunFam" id="3.30.200.20:FF:000003">
    <property type="entry name" value="Non-specific serine/threonine protein kinase"/>
    <property type="match status" value="1"/>
</dbReference>
<evidence type="ECO:0000256" key="7">
    <source>
        <dbReference type="SAM" id="MobiDB-lite"/>
    </source>
</evidence>
<evidence type="ECO:0000256" key="1">
    <source>
        <dbReference type="ARBA" id="ARBA00022527"/>
    </source>
</evidence>
<dbReference type="InterPro" id="IPR000719">
    <property type="entry name" value="Prot_kinase_dom"/>
</dbReference>
<dbReference type="FunFam" id="1.10.510.10:FF:000571">
    <property type="entry name" value="Maternal embryonic leucine zipper kinase"/>
    <property type="match status" value="1"/>
</dbReference>
<dbReference type="PANTHER" id="PTHR24346">
    <property type="entry name" value="MAP/MICROTUBULE AFFINITY-REGULATING KINASE"/>
    <property type="match status" value="1"/>
</dbReference>
<feature type="region of interest" description="Disordered" evidence="7">
    <location>
        <begin position="1"/>
        <end position="33"/>
    </location>
</feature>
<name>A0AAD7K725_9AGAR</name>
<dbReference type="GO" id="GO:0035556">
    <property type="term" value="P:intracellular signal transduction"/>
    <property type="evidence" value="ECO:0007669"/>
    <property type="project" value="TreeGrafter"/>
</dbReference>
<evidence type="ECO:0000256" key="3">
    <source>
        <dbReference type="ARBA" id="ARBA00022741"/>
    </source>
</evidence>
<dbReference type="InterPro" id="IPR011009">
    <property type="entry name" value="Kinase-like_dom_sf"/>
</dbReference>
<dbReference type="Pfam" id="PF02149">
    <property type="entry name" value="KA1"/>
    <property type="match status" value="1"/>
</dbReference>
<feature type="region of interest" description="Disordered" evidence="7">
    <location>
        <begin position="659"/>
        <end position="718"/>
    </location>
</feature>
<accession>A0AAD7K725</accession>
<dbReference type="SMART" id="SM00220">
    <property type="entry name" value="S_TKc"/>
    <property type="match status" value="1"/>
</dbReference>
<organism evidence="10 11">
    <name type="scientific">Mycena metata</name>
    <dbReference type="NCBI Taxonomy" id="1033252"/>
    <lineage>
        <taxon>Eukaryota</taxon>
        <taxon>Fungi</taxon>
        <taxon>Dikarya</taxon>
        <taxon>Basidiomycota</taxon>
        <taxon>Agaricomycotina</taxon>
        <taxon>Agaricomycetes</taxon>
        <taxon>Agaricomycetidae</taxon>
        <taxon>Agaricales</taxon>
        <taxon>Marasmiineae</taxon>
        <taxon>Mycenaceae</taxon>
        <taxon>Mycena</taxon>
    </lineage>
</organism>
<dbReference type="PROSITE" id="PS00107">
    <property type="entry name" value="PROTEIN_KINASE_ATP"/>
    <property type="match status" value="1"/>
</dbReference>
<dbReference type="GO" id="GO:0005524">
    <property type="term" value="F:ATP binding"/>
    <property type="evidence" value="ECO:0007669"/>
    <property type="project" value="UniProtKB-UniRule"/>
</dbReference>
<proteinExistence type="predicted"/>
<sequence length="920" mass="100495">MSQVPSPPPPSGSSRTRSVAIPTTRREHQQRVSHQVHAHVPPVNDAPLPDVLSHPAVVAFTANRPNRPLPKFGAYYMLQTLGEGEFAKVKLGIHSKYGEEVAVKLIRREVADNEAKMAKIAREIEILDTLKHPNIVRLYDVFETDKFFGIILEYASGGELFDHILAHRYLKERDAAKLFAQLISGVWYMHQKNIVHRDLKLENLLLDRHRNLIITDFGFANRFNRENNLMETMCGSPAYAAPELVNSDGLYVGTAADIWSCGVICFAMLAGFLPFDDDPTNPDGEDITKLYAYIARTPVSYPEQISEDARSLLGSMLVPNPLERADLATVMRHRWFAINVREATTFGLTVKELEKLAEDGPTLRRLAAQRAARDGEDSSLTPRKGSRSRSKQGHASDLSESSRDPFTATSSPLKETVGSPKKQRGTGATNDKGKERERGHGRREDKSRHTIQVDAGGAQDGQRRTGPSSGGSPSDVRRTPTMSATLLPALQDASESMLGGGRDAVVVTPTKERRRKASGTRSPSAMAPISPVLSWLESTAENPPSTDHLEINGEPDSLRGGPHIESGSLRGAFIAPTPIHDHDQPAPPPPLDNPRGTLTKTEVKAQLPPLVIDGSPGSSNAKPPSATTIHANGSGIGSQLSPNKPNKVMQWFRKGRRSITVSGGLSPSPFSPGKHEAAASSVEVASAPHKPAPPPPLPPHSPFFVTPGTGEHRQRTGSAVSITSLFRRSAGVSSGGHKTALRVHHGAVDHEMITAGRPPEVMKHMQDVLSRMGVDVQVEGDFKYRCIRPAKRRDRMDAAESSPSNGMFGPSGTGVFRGLLPRRQPSPARSGRHPSPARTVLPTENNSSNNSSAVPLERPYPVVYGHQAEDVGDEVRFSVELTRLDRLKDTYSLDIRRLKGNLKSYKFLYDTVRMRADLQR</sequence>
<feature type="region of interest" description="Disordered" evidence="7">
    <location>
        <begin position="367"/>
        <end position="479"/>
    </location>
</feature>
<keyword evidence="1" id="KW-0723">Serine/threonine-protein kinase</keyword>
<keyword evidence="11" id="KW-1185">Reference proteome</keyword>
<dbReference type="GO" id="GO:0004674">
    <property type="term" value="F:protein serine/threonine kinase activity"/>
    <property type="evidence" value="ECO:0007669"/>
    <property type="project" value="UniProtKB-KW"/>
</dbReference>
<dbReference type="SUPFAM" id="SSF56112">
    <property type="entry name" value="Protein kinase-like (PK-like)"/>
    <property type="match status" value="1"/>
</dbReference>
<dbReference type="PROSITE" id="PS00108">
    <property type="entry name" value="PROTEIN_KINASE_ST"/>
    <property type="match status" value="1"/>
</dbReference>
<keyword evidence="2" id="KW-0808">Transferase</keyword>
<dbReference type="AlphaFoldDB" id="A0AAD7K725"/>
<dbReference type="EMBL" id="JARKIB010000007">
    <property type="protein sequence ID" value="KAJ7778159.1"/>
    <property type="molecule type" value="Genomic_DNA"/>
</dbReference>
<dbReference type="Pfam" id="PF00069">
    <property type="entry name" value="Pkinase"/>
    <property type="match status" value="1"/>
</dbReference>
<feature type="compositionally biased region" description="Pro residues" evidence="7">
    <location>
        <begin position="690"/>
        <end position="701"/>
    </location>
</feature>
<protein>
    <recommendedName>
        <fullName evidence="12">Non-specific serine/threonine protein kinase</fullName>
    </recommendedName>
</protein>
<evidence type="ECO:0000259" key="9">
    <source>
        <dbReference type="PROSITE" id="PS50032"/>
    </source>
</evidence>
<evidence type="ECO:0000256" key="6">
    <source>
        <dbReference type="PROSITE-ProRule" id="PRU10141"/>
    </source>
</evidence>
<evidence type="ECO:0000313" key="10">
    <source>
        <dbReference type="EMBL" id="KAJ7778159.1"/>
    </source>
</evidence>
<gene>
    <name evidence="10" type="ORF">B0H16DRAFT_879621</name>
</gene>
<feature type="domain" description="Protein kinase" evidence="8">
    <location>
        <begin position="75"/>
        <end position="336"/>
    </location>
</feature>
<dbReference type="Gene3D" id="1.10.510.10">
    <property type="entry name" value="Transferase(Phosphotransferase) domain 1"/>
    <property type="match status" value="1"/>
</dbReference>
<feature type="region of interest" description="Disordered" evidence="7">
    <location>
        <begin position="792"/>
        <end position="856"/>
    </location>
</feature>
<evidence type="ECO:0000256" key="4">
    <source>
        <dbReference type="ARBA" id="ARBA00022777"/>
    </source>
</evidence>
<reference evidence="10" key="1">
    <citation type="submission" date="2023-03" db="EMBL/GenBank/DDBJ databases">
        <title>Massive genome expansion in bonnet fungi (Mycena s.s.) driven by repeated elements and novel gene families across ecological guilds.</title>
        <authorList>
            <consortium name="Lawrence Berkeley National Laboratory"/>
            <person name="Harder C.B."/>
            <person name="Miyauchi S."/>
            <person name="Viragh M."/>
            <person name="Kuo A."/>
            <person name="Thoen E."/>
            <person name="Andreopoulos B."/>
            <person name="Lu D."/>
            <person name="Skrede I."/>
            <person name="Drula E."/>
            <person name="Henrissat B."/>
            <person name="Morin E."/>
            <person name="Kohler A."/>
            <person name="Barry K."/>
            <person name="LaButti K."/>
            <person name="Morin E."/>
            <person name="Salamov A."/>
            <person name="Lipzen A."/>
            <person name="Mereny Z."/>
            <person name="Hegedus B."/>
            <person name="Baldrian P."/>
            <person name="Stursova M."/>
            <person name="Weitz H."/>
            <person name="Taylor A."/>
            <person name="Grigoriev I.V."/>
            <person name="Nagy L.G."/>
            <person name="Martin F."/>
            <person name="Kauserud H."/>
        </authorList>
    </citation>
    <scope>NUCLEOTIDE SEQUENCE</scope>
    <source>
        <strain evidence="10">CBHHK182m</strain>
    </source>
</reference>
<feature type="compositionally biased region" description="Low complexity" evidence="7">
    <location>
        <begin position="662"/>
        <end position="689"/>
    </location>
</feature>
<feature type="compositionally biased region" description="Polar residues" evidence="7">
    <location>
        <begin position="842"/>
        <end position="853"/>
    </location>
</feature>
<dbReference type="Gene3D" id="3.30.310.80">
    <property type="entry name" value="Kinase associated domain 1, KA1"/>
    <property type="match status" value="1"/>
</dbReference>
<feature type="compositionally biased region" description="Polar residues" evidence="7">
    <location>
        <begin position="616"/>
        <end position="644"/>
    </location>
</feature>
<dbReference type="PANTHER" id="PTHR24346:SF110">
    <property type="entry name" value="NON-SPECIFIC SERINE_THREONINE PROTEIN KINASE"/>
    <property type="match status" value="1"/>
</dbReference>
<feature type="compositionally biased region" description="Pro residues" evidence="7">
    <location>
        <begin position="1"/>
        <end position="11"/>
    </location>
</feature>
<evidence type="ECO:0000256" key="5">
    <source>
        <dbReference type="ARBA" id="ARBA00022840"/>
    </source>
</evidence>
<dbReference type="InterPro" id="IPR017441">
    <property type="entry name" value="Protein_kinase_ATP_BS"/>
</dbReference>
<dbReference type="InterPro" id="IPR008271">
    <property type="entry name" value="Ser/Thr_kinase_AS"/>
</dbReference>
<feature type="region of interest" description="Disordered" evidence="7">
    <location>
        <begin position="609"/>
        <end position="646"/>
    </location>
</feature>
<evidence type="ECO:0000259" key="8">
    <source>
        <dbReference type="PROSITE" id="PS50011"/>
    </source>
</evidence>
<dbReference type="InterPro" id="IPR001772">
    <property type="entry name" value="KA1_dom"/>
</dbReference>
<dbReference type="PROSITE" id="PS50011">
    <property type="entry name" value="PROTEIN_KINASE_DOM"/>
    <property type="match status" value="1"/>
</dbReference>
<dbReference type="GO" id="GO:0005737">
    <property type="term" value="C:cytoplasm"/>
    <property type="evidence" value="ECO:0007669"/>
    <property type="project" value="TreeGrafter"/>
</dbReference>
<evidence type="ECO:0008006" key="12">
    <source>
        <dbReference type="Google" id="ProtNLM"/>
    </source>
</evidence>
<feature type="region of interest" description="Disordered" evidence="7">
    <location>
        <begin position="492"/>
        <end position="597"/>
    </location>
</feature>
<evidence type="ECO:0000313" key="11">
    <source>
        <dbReference type="Proteomes" id="UP001215598"/>
    </source>
</evidence>
<evidence type="ECO:0000256" key="2">
    <source>
        <dbReference type="ARBA" id="ARBA00022679"/>
    </source>
</evidence>
<feature type="compositionally biased region" description="Polar residues" evidence="7">
    <location>
        <begin position="536"/>
        <end position="545"/>
    </location>
</feature>
<dbReference type="Proteomes" id="UP001215598">
    <property type="component" value="Unassembled WGS sequence"/>
</dbReference>
<feature type="binding site" evidence="6">
    <location>
        <position position="104"/>
    </location>
    <ligand>
        <name>ATP</name>
        <dbReference type="ChEBI" id="CHEBI:30616"/>
    </ligand>
</feature>